<keyword evidence="1 5" id="KW-0489">Methyltransferase</keyword>
<reference evidence="5 6" key="1">
    <citation type="submission" date="2019-09" db="EMBL/GenBank/DDBJ databases">
        <title>Actinomadura physcomitrii sp. nov., a novel actinomycete isolated from moss [Physcomitrium sphaericum (Ludw) Fuernr].</title>
        <authorList>
            <person name="Zhuang X."/>
            <person name="Liu C."/>
        </authorList>
    </citation>
    <scope>NUCLEOTIDE SEQUENCE [LARGE SCALE GENOMIC DNA]</scope>
    <source>
        <strain evidence="5 6">HMC1</strain>
    </source>
</reference>
<dbReference type="Gene3D" id="3.40.50.150">
    <property type="entry name" value="Vaccinia Virus protein VP39"/>
    <property type="match status" value="1"/>
</dbReference>
<evidence type="ECO:0000256" key="2">
    <source>
        <dbReference type="ARBA" id="ARBA00022679"/>
    </source>
</evidence>
<feature type="domain" description="Methyltransferase type 11" evidence="4">
    <location>
        <begin position="61"/>
        <end position="148"/>
    </location>
</feature>
<name>A0A6H9YKM4_9ACTN</name>
<comment type="caution">
    <text evidence="5">The sequence shown here is derived from an EMBL/GenBank/DDBJ whole genome shotgun (WGS) entry which is preliminary data.</text>
</comment>
<dbReference type="Proteomes" id="UP000468735">
    <property type="component" value="Unassembled WGS sequence"/>
</dbReference>
<evidence type="ECO:0000259" key="4">
    <source>
        <dbReference type="Pfam" id="PF08241"/>
    </source>
</evidence>
<dbReference type="AlphaFoldDB" id="A0A6H9YKM4"/>
<sequence>MTDTIDTATVAHRPDPDAWRAAGDAWGHRAADWACLFEHYSFEVLTAMFPKVGAGSGVELLDIACGAGMAVQHARAAGATVSGIDAAAALIEVARARNPGADLRVGSMFELPWENGSFDAAISVNGIWGGCEPALAEALRVLRPGGLLGISFWGVGPPLDLRPCFKVLAGHAPNEHLTSMKRLNDIAFPGVAEEMLGHAGFDVLEQGRRVSTIEWPDPDIAWRALASTGPAVPALRHGDPAAVRRDVLAAIEPCRDENGIYRFRNDHRFVIAQKPPALSEQANSV</sequence>
<dbReference type="InterPro" id="IPR029063">
    <property type="entry name" value="SAM-dependent_MTases_sf"/>
</dbReference>
<evidence type="ECO:0000313" key="5">
    <source>
        <dbReference type="EMBL" id="KAB2347768.1"/>
    </source>
</evidence>
<dbReference type="PANTHER" id="PTHR43464:SF19">
    <property type="entry name" value="UBIQUINONE BIOSYNTHESIS O-METHYLTRANSFERASE, MITOCHONDRIAL"/>
    <property type="match status" value="1"/>
</dbReference>
<evidence type="ECO:0000313" key="6">
    <source>
        <dbReference type="Proteomes" id="UP000468735"/>
    </source>
</evidence>
<dbReference type="GO" id="GO:0032259">
    <property type="term" value="P:methylation"/>
    <property type="evidence" value="ECO:0007669"/>
    <property type="project" value="UniProtKB-KW"/>
</dbReference>
<dbReference type="RefSeq" id="WP_151561391.1">
    <property type="nucleotide sequence ID" value="NZ_WBMT01000008.1"/>
</dbReference>
<dbReference type="GO" id="GO:0008757">
    <property type="term" value="F:S-adenosylmethionine-dependent methyltransferase activity"/>
    <property type="evidence" value="ECO:0007669"/>
    <property type="project" value="InterPro"/>
</dbReference>
<evidence type="ECO:0000256" key="3">
    <source>
        <dbReference type="ARBA" id="ARBA00022691"/>
    </source>
</evidence>
<gene>
    <name evidence="5" type="ORF">F8566_17860</name>
</gene>
<protein>
    <submittedName>
        <fullName evidence="5">Class I SAM-dependent methyltransferase</fullName>
    </submittedName>
</protein>
<proteinExistence type="predicted"/>
<keyword evidence="6" id="KW-1185">Reference proteome</keyword>
<dbReference type="Pfam" id="PF08241">
    <property type="entry name" value="Methyltransf_11"/>
    <property type="match status" value="1"/>
</dbReference>
<accession>A0A6H9YKM4</accession>
<organism evidence="5 6">
    <name type="scientific">Actinomadura rudentiformis</name>
    <dbReference type="NCBI Taxonomy" id="359158"/>
    <lineage>
        <taxon>Bacteria</taxon>
        <taxon>Bacillati</taxon>
        <taxon>Actinomycetota</taxon>
        <taxon>Actinomycetes</taxon>
        <taxon>Streptosporangiales</taxon>
        <taxon>Thermomonosporaceae</taxon>
        <taxon>Actinomadura</taxon>
    </lineage>
</organism>
<dbReference type="PANTHER" id="PTHR43464">
    <property type="entry name" value="METHYLTRANSFERASE"/>
    <property type="match status" value="1"/>
</dbReference>
<dbReference type="CDD" id="cd02440">
    <property type="entry name" value="AdoMet_MTases"/>
    <property type="match status" value="1"/>
</dbReference>
<keyword evidence="2 5" id="KW-0808">Transferase</keyword>
<dbReference type="SUPFAM" id="SSF53335">
    <property type="entry name" value="S-adenosyl-L-methionine-dependent methyltransferases"/>
    <property type="match status" value="1"/>
</dbReference>
<dbReference type="InterPro" id="IPR013216">
    <property type="entry name" value="Methyltransf_11"/>
</dbReference>
<dbReference type="OrthoDB" id="9795634at2"/>
<dbReference type="EMBL" id="WBMT01000008">
    <property type="protein sequence ID" value="KAB2347768.1"/>
    <property type="molecule type" value="Genomic_DNA"/>
</dbReference>
<evidence type="ECO:0000256" key="1">
    <source>
        <dbReference type="ARBA" id="ARBA00022603"/>
    </source>
</evidence>
<keyword evidence="3" id="KW-0949">S-adenosyl-L-methionine</keyword>